<dbReference type="RefSeq" id="XP_046057707.1">
    <property type="nucleotide sequence ID" value="XM_046208572.1"/>
</dbReference>
<dbReference type="GeneID" id="70239165"/>
<dbReference type="PROSITE" id="PS00218">
    <property type="entry name" value="AMINO_ACID_PERMEASE_1"/>
    <property type="match status" value="1"/>
</dbReference>
<reference evidence="11" key="2">
    <citation type="submission" date="2021-01" db="EMBL/GenBank/DDBJ databases">
        <authorList>
            <person name="Schikora-Tamarit M.A."/>
        </authorList>
    </citation>
    <scope>NUCLEOTIDE SEQUENCE</scope>
    <source>
        <strain evidence="11">CBS6075</strain>
    </source>
</reference>
<evidence type="ECO:0000256" key="3">
    <source>
        <dbReference type="ARBA" id="ARBA00022448"/>
    </source>
</evidence>
<reference evidence="11" key="1">
    <citation type="journal article" date="2021" name="Open Biol.">
        <title>Shared evolutionary footprints suggest mitochondrial oxidative damage underlies multiple complex I losses in fungi.</title>
        <authorList>
            <person name="Schikora-Tamarit M.A."/>
            <person name="Marcet-Houben M."/>
            <person name="Nosek J."/>
            <person name="Gabaldon T."/>
        </authorList>
    </citation>
    <scope>NUCLEOTIDE SEQUENCE</scope>
    <source>
        <strain evidence="11">CBS6075</strain>
    </source>
</reference>
<dbReference type="AlphaFoldDB" id="A0A9P8NVI3"/>
<sequence length="576" mass="63354">MLKQDEEKFPIEQTFSDHSVGAIEETSKGGWSNFIDSFKPLPQIEVDPNLSDIEKANILSAKSPLQRSLKSRHIQMISIGGAIGTGLFVGSGSALSSGGPASLLIAYFITGIMIFCTVHALGELAVTFPVSGSFNQYNSRFVSPSWGFAMAWNYVMQWIVTLPLELVAASITIKFWNSKINSAAWVSIFYVLIVGINFFGVKGYGEAEFIFSLIKVIAVVGFIILSVILVSGGGPSHEVIGARYWHDPGPFHSGFKGLCTVFVTAAFSFSGTELCGLTAAETENPRKTLPRATKQVFWRITLFYLVSLTMVGFLVGYNDDRLLGSSSVDIASSPFVIAIRDNGIKVLPTIMNVVILVAVLSVGNSAVFASSRTIASLAQQGFGPKWFGYIDRAGRPLVGVGITLLVGLLCFLAASSKQDEVFTWLMALSGLSSIFTWGSICFCHIRFRRALAVKGRGTDELPFTSGAGIWGSYFGTLLNSLVLVSQFWIALFPVGEPPNAKVFFEAYLTVPVVIFLYLFHVIWKRKQFVLFFRAKDIDVDTGRRETDIEVLKAEIAEEKAYIKSRSIFFRFYKFWC</sequence>
<keyword evidence="5 9" id="KW-0812">Transmembrane</keyword>
<dbReference type="InterPro" id="IPR004840">
    <property type="entry name" value="Amino_acid_permease_CS"/>
</dbReference>
<keyword evidence="12" id="KW-1185">Reference proteome</keyword>
<evidence type="ECO:0000256" key="1">
    <source>
        <dbReference type="ARBA" id="ARBA00004651"/>
    </source>
</evidence>
<protein>
    <recommendedName>
        <fullName evidence="10">Amino acid permease/ SLC12A domain-containing protein</fullName>
    </recommendedName>
</protein>
<evidence type="ECO:0000256" key="7">
    <source>
        <dbReference type="ARBA" id="ARBA00022989"/>
    </source>
</evidence>
<keyword evidence="3" id="KW-0813">Transport</keyword>
<proteinExistence type="inferred from homology"/>
<evidence type="ECO:0000256" key="6">
    <source>
        <dbReference type="ARBA" id="ARBA00022970"/>
    </source>
</evidence>
<dbReference type="NCBIfam" id="TIGR00913">
    <property type="entry name" value="2A0310"/>
    <property type="match status" value="1"/>
</dbReference>
<dbReference type="OrthoDB" id="3900342at2759"/>
<dbReference type="Proteomes" id="UP000769157">
    <property type="component" value="Unassembled WGS sequence"/>
</dbReference>
<comment type="caution">
    <text evidence="11">The sequence shown here is derived from an EMBL/GenBank/DDBJ whole genome shotgun (WGS) entry which is preliminary data.</text>
</comment>
<evidence type="ECO:0000259" key="10">
    <source>
        <dbReference type="Pfam" id="PF00324"/>
    </source>
</evidence>
<feature type="transmembrane region" description="Helical" evidence="9">
    <location>
        <begin position="104"/>
        <end position="130"/>
    </location>
</feature>
<dbReference type="PANTHER" id="PTHR43341:SF1">
    <property type="entry name" value="GENERAL AMINO-ACID PERMEASE GAP1"/>
    <property type="match status" value="1"/>
</dbReference>
<feature type="transmembrane region" description="Helical" evidence="9">
    <location>
        <begin position="468"/>
        <end position="490"/>
    </location>
</feature>
<feature type="transmembrane region" description="Helical" evidence="9">
    <location>
        <begin position="76"/>
        <end position="98"/>
    </location>
</feature>
<evidence type="ECO:0000313" key="12">
    <source>
        <dbReference type="Proteomes" id="UP000769157"/>
    </source>
</evidence>
<name>A0A9P8NVI3_9ASCO</name>
<dbReference type="PANTHER" id="PTHR43341">
    <property type="entry name" value="AMINO ACID PERMEASE"/>
    <property type="match status" value="1"/>
</dbReference>
<feature type="transmembrane region" description="Helical" evidence="9">
    <location>
        <begin position="213"/>
        <end position="234"/>
    </location>
</feature>
<gene>
    <name evidence="11" type="ORF">OGAPHI_007201</name>
</gene>
<feature type="transmembrane region" description="Helical" evidence="9">
    <location>
        <begin position="350"/>
        <end position="375"/>
    </location>
</feature>
<organism evidence="11 12">
    <name type="scientific">Ogataea philodendri</name>
    <dbReference type="NCBI Taxonomy" id="1378263"/>
    <lineage>
        <taxon>Eukaryota</taxon>
        <taxon>Fungi</taxon>
        <taxon>Dikarya</taxon>
        <taxon>Ascomycota</taxon>
        <taxon>Saccharomycotina</taxon>
        <taxon>Pichiomycetes</taxon>
        <taxon>Pichiales</taxon>
        <taxon>Pichiaceae</taxon>
        <taxon>Ogataea</taxon>
    </lineage>
</organism>
<comment type="similarity">
    <text evidence="2">Belongs to the amino acid-polyamine-organocation (APC) superfamily. YAT (TC 2.A.3.10) family.</text>
</comment>
<feature type="transmembrane region" description="Helical" evidence="9">
    <location>
        <begin position="502"/>
        <end position="523"/>
    </location>
</feature>
<evidence type="ECO:0000256" key="5">
    <source>
        <dbReference type="ARBA" id="ARBA00022692"/>
    </source>
</evidence>
<dbReference type="Gene3D" id="1.20.1740.10">
    <property type="entry name" value="Amino acid/polyamine transporter I"/>
    <property type="match status" value="1"/>
</dbReference>
<keyword evidence="4" id="KW-1003">Cell membrane</keyword>
<feature type="domain" description="Amino acid permease/ SLC12A" evidence="10">
    <location>
        <begin position="73"/>
        <end position="528"/>
    </location>
</feature>
<evidence type="ECO:0000256" key="8">
    <source>
        <dbReference type="ARBA" id="ARBA00023136"/>
    </source>
</evidence>
<dbReference type="InterPro" id="IPR050524">
    <property type="entry name" value="APC_YAT"/>
</dbReference>
<dbReference type="FunFam" id="1.20.1740.10:FF:000017">
    <property type="entry name" value="Amino acid permease"/>
    <property type="match status" value="1"/>
</dbReference>
<dbReference type="GO" id="GO:0015171">
    <property type="term" value="F:amino acid transmembrane transporter activity"/>
    <property type="evidence" value="ECO:0007669"/>
    <property type="project" value="TreeGrafter"/>
</dbReference>
<evidence type="ECO:0000313" key="11">
    <source>
        <dbReference type="EMBL" id="KAH3659996.1"/>
    </source>
</evidence>
<feature type="transmembrane region" description="Helical" evidence="9">
    <location>
        <begin position="182"/>
        <end position="201"/>
    </location>
</feature>
<dbReference type="Pfam" id="PF00324">
    <property type="entry name" value="AA_permease"/>
    <property type="match status" value="1"/>
</dbReference>
<keyword evidence="7 9" id="KW-1133">Transmembrane helix</keyword>
<feature type="transmembrane region" description="Helical" evidence="9">
    <location>
        <begin position="151"/>
        <end position="176"/>
    </location>
</feature>
<feature type="transmembrane region" description="Helical" evidence="9">
    <location>
        <begin position="421"/>
        <end position="447"/>
    </location>
</feature>
<evidence type="ECO:0000256" key="4">
    <source>
        <dbReference type="ARBA" id="ARBA00022475"/>
    </source>
</evidence>
<dbReference type="InterPro" id="IPR004841">
    <property type="entry name" value="AA-permease/SLC12A_dom"/>
</dbReference>
<dbReference type="PIRSF" id="PIRSF006060">
    <property type="entry name" value="AA_transporter"/>
    <property type="match status" value="1"/>
</dbReference>
<dbReference type="EMBL" id="JAEUBE010000511">
    <property type="protein sequence ID" value="KAH3659996.1"/>
    <property type="molecule type" value="Genomic_DNA"/>
</dbReference>
<dbReference type="GO" id="GO:0005886">
    <property type="term" value="C:plasma membrane"/>
    <property type="evidence" value="ECO:0007669"/>
    <property type="project" value="UniProtKB-SubCell"/>
</dbReference>
<keyword evidence="6" id="KW-0029">Amino-acid transport</keyword>
<keyword evidence="8 9" id="KW-0472">Membrane</keyword>
<feature type="transmembrane region" description="Helical" evidence="9">
    <location>
        <begin position="396"/>
        <end position="415"/>
    </location>
</feature>
<evidence type="ECO:0000256" key="2">
    <source>
        <dbReference type="ARBA" id="ARBA00006983"/>
    </source>
</evidence>
<dbReference type="InterPro" id="IPR004762">
    <property type="entry name" value="Amino_acid_permease_fungi"/>
</dbReference>
<feature type="transmembrane region" description="Helical" evidence="9">
    <location>
        <begin position="296"/>
        <end position="317"/>
    </location>
</feature>
<evidence type="ECO:0000256" key="9">
    <source>
        <dbReference type="SAM" id="Phobius"/>
    </source>
</evidence>
<accession>A0A9P8NVI3</accession>
<comment type="subcellular location">
    <subcellularLocation>
        <location evidence="1">Cell membrane</location>
        <topology evidence="1">Multi-pass membrane protein</topology>
    </subcellularLocation>
</comment>